<protein>
    <submittedName>
        <fullName evidence="1">Uncharacterized protein</fullName>
    </submittedName>
</protein>
<keyword evidence="2" id="KW-1185">Reference proteome</keyword>
<organism evidence="1 2">
    <name type="scientific">Hibiscus sabdariffa</name>
    <name type="common">roselle</name>
    <dbReference type="NCBI Taxonomy" id="183260"/>
    <lineage>
        <taxon>Eukaryota</taxon>
        <taxon>Viridiplantae</taxon>
        <taxon>Streptophyta</taxon>
        <taxon>Embryophyta</taxon>
        <taxon>Tracheophyta</taxon>
        <taxon>Spermatophyta</taxon>
        <taxon>Magnoliopsida</taxon>
        <taxon>eudicotyledons</taxon>
        <taxon>Gunneridae</taxon>
        <taxon>Pentapetalae</taxon>
        <taxon>rosids</taxon>
        <taxon>malvids</taxon>
        <taxon>Malvales</taxon>
        <taxon>Malvaceae</taxon>
        <taxon>Malvoideae</taxon>
        <taxon>Hibiscus</taxon>
    </lineage>
</organism>
<reference evidence="1 2" key="1">
    <citation type="journal article" date="2024" name="G3 (Bethesda)">
        <title>Genome assembly of Hibiscus sabdariffa L. provides insights into metabolisms of medicinal natural products.</title>
        <authorList>
            <person name="Kim T."/>
        </authorList>
    </citation>
    <scope>NUCLEOTIDE SEQUENCE [LARGE SCALE GENOMIC DNA]</scope>
    <source>
        <strain evidence="1">TK-2024</strain>
        <tissue evidence="1">Old leaves</tissue>
    </source>
</reference>
<comment type="caution">
    <text evidence="1">The sequence shown here is derived from an EMBL/GenBank/DDBJ whole genome shotgun (WGS) entry which is preliminary data.</text>
</comment>
<evidence type="ECO:0000313" key="2">
    <source>
        <dbReference type="Proteomes" id="UP001396334"/>
    </source>
</evidence>
<proteinExistence type="predicted"/>
<gene>
    <name evidence="1" type="ORF">V6N11_056070</name>
</gene>
<sequence>MKFCLLAASNVWTVPAVKRRHSSIDFGYVVTRILVFPRLSHMEYGVYNGYVMATLEKVIFVDSEVIYVLGSIPVEPRGKVKNSLWIVGLLFKEENMYKVKSIGFMEHGCDPFEININVISLFEVANDHDEDDPRRIGMEEM</sequence>
<evidence type="ECO:0000313" key="1">
    <source>
        <dbReference type="EMBL" id="KAK9031782.1"/>
    </source>
</evidence>
<dbReference type="EMBL" id="JBBPBN010000009">
    <property type="protein sequence ID" value="KAK9031782.1"/>
    <property type="molecule type" value="Genomic_DNA"/>
</dbReference>
<dbReference type="Proteomes" id="UP001396334">
    <property type="component" value="Unassembled WGS sequence"/>
</dbReference>
<name>A0ABR2T2Q3_9ROSI</name>
<accession>A0ABR2T2Q3</accession>